<proteinExistence type="predicted"/>
<dbReference type="EMBL" id="BMDC01000003">
    <property type="protein sequence ID" value="GGH63987.1"/>
    <property type="molecule type" value="Genomic_DNA"/>
</dbReference>
<dbReference type="AlphaFoldDB" id="A0A917ITH9"/>
<evidence type="ECO:0000313" key="2">
    <source>
        <dbReference type="Proteomes" id="UP000600171"/>
    </source>
</evidence>
<dbReference type="Proteomes" id="UP000600171">
    <property type="component" value="Unassembled WGS sequence"/>
</dbReference>
<dbReference type="Gene3D" id="3.30.70.20">
    <property type="match status" value="1"/>
</dbReference>
<accession>A0A917ITH9</accession>
<sequence length="72" mass="7985">MKTALQEKTLHINWGKCAGRGLCTELLEEKLSADEWGYPYSPEGTNVRIPAELEKAARQAASDCPLRALKLI</sequence>
<dbReference type="RefSeq" id="WP_188359844.1">
    <property type="nucleotide sequence ID" value="NZ_BMDC01000003.1"/>
</dbReference>
<reference evidence="1 2" key="1">
    <citation type="journal article" date="2014" name="Int. J. Syst. Evol. Microbiol.">
        <title>Complete genome sequence of Corynebacterium casei LMG S-19264T (=DSM 44701T), isolated from a smear-ripened cheese.</title>
        <authorList>
            <consortium name="US DOE Joint Genome Institute (JGI-PGF)"/>
            <person name="Walter F."/>
            <person name="Albersmeier A."/>
            <person name="Kalinowski J."/>
            <person name="Ruckert C."/>
        </authorList>
    </citation>
    <scope>NUCLEOTIDE SEQUENCE [LARGE SCALE GENOMIC DNA]</scope>
    <source>
        <strain evidence="1 2">CCM 8669</strain>
    </source>
</reference>
<dbReference type="Pfam" id="PF13459">
    <property type="entry name" value="Fer4_15"/>
    <property type="match status" value="1"/>
</dbReference>
<organism evidence="1 2">
    <name type="scientific">Rothia aerolata</name>
    <dbReference type="NCBI Taxonomy" id="1812262"/>
    <lineage>
        <taxon>Bacteria</taxon>
        <taxon>Bacillati</taxon>
        <taxon>Actinomycetota</taxon>
        <taxon>Actinomycetes</taxon>
        <taxon>Micrococcales</taxon>
        <taxon>Micrococcaceae</taxon>
        <taxon>Rothia</taxon>
    </lineage>
</organism>
<evidence type="ECO:0008006" key="3">
    <source>
        <dbReference type="Google" id="ProtNLM"/>
    </source>
</evidence>
<evidence type="ECO:0000313" key="1">
    <source>
        <dbReference type="EMBL" id="GGH63987.1"/>
    </source>
</evidence>
<gene>
    <name evidence="1" type="ORF">GCM10007359_15820</name>
</gene>
<protein>
    <recommendedName>
        <fullName evidence="3">Ferredoxin</fullName>
    </recommendedName>
</protein>
<comment type="caution">
    <text evidence="1">The sequence shown here is derived from an EMBL/GenBank/DDBJ whole genome shotgun (WGS) entry which is preliminary data.</text>
</comment>
<name>A0A917ITH9_9MICC</name>
<keyword evidence="2" id="KW-1185">Reference proteome</keyword>